<keyword evidence="4" id="KW-1185">Reference proteome</keyword>
<dbReference type="InterPro" id="IPR040044">
    <property type="entry name" value="SRR1L"/>
</dbReference>
<dbReference type="EnsemblMetazoa" id="LLOJ002167-RA">
    <property type="protein sequence ID" value="LLOJ002167-PA"/>
    <property type="gene ID" value="LLOJ002167"/>
</dbReference>
<dbReference type="PANTHER" id="PTHR28626:SF3">
    <property type="entry name" value="SRR1-LIKE PROTEIN"/>
    <property type="match status" value="1"/>
</dbReference>
<reference evidence="3" key="1">
    <citation type="submission" date="2020-05" db="UniProtKB">
        <authorList>
            <consortium name="EnsemblMetazoa"/>
        </authorList>
    </citation>
    <scope>IDENTIFICATION</scope>
    <source>
        <strain evidence="3">Jacobina</strain>
    </source>
</reference>
<name>A0A1B0CCU9_LUTLO</name>
<evidence type="ECO:0000313" key="4">
    <source>
        <dbReference type="Proteomes" id="UP000092461"/>
    </source>
</evidence>
<dbReference type="Pfam" id="PF07985">
    <property type="entry name" value="SRR1"/>
    <property type="match status" value="1"/>
</dbReference>
<dbReference type="Proteomes" id="UP000092461">
    <property type="component" value="Unassembled WGS sequence"/>
</dbReference>
<accession>A0A1B0CCU9</accession>
<comment type="similarity">
    <text evidence="1">Belongs to the SRR1 family.</text>
</comment>
<organism evidence="3 4">
    <name type="scientific">Lutzomyia longipalpis</name>
    <name type="common">Sand fly</name>
    <dbReference type="NCBI Taxonomy" id="7200"/>
    <lineage>
        <taxon>Eukaryota</taxon>
        <taxon>Metazoa</taxon>
        <taxon>Ecdysozoa</taxon>
        <taxon>Arthropoda</taxon>
        <taxon>Hexapoda</taxon>
        <taxon>Insecta</taxon>
        <taxon>Pterygota</taxon>
        <taxon>Neoptera</taxon>
        <taxon>Endopterygota</taxon>
        <taxon>Diptera</taxon>
        <taxon>Nematocera</taxon>
        <taxon>Psychodoidea</taxon>
        <taxon>Psychodidae</taxon>
        <taxon>Lutzomyia</taxon>
        <taxon>Lutzomyia</taxon>
    </lineage>
</organism>
<sequence>MPKGKTSLSNIETKLAEKRVDLAEVRHMGKNRKRYSRKYYKSAELPPCDYLESDSELQAEEVIKKIYSTKFNLKSSAYISETFTAFKKVQELHPHLQKIDTIVCFGLGHFGWCATSRNQLGFISLIKEYLEIQEVLFQDPVFTPKEAEILKNLGFSVIPGNLEGKFGIDQEKKYLIYLPHCPKQLTNNFLWKNWGTKLSNILLLSNSFSSVLISGSKSNLQIDAGLILKAEEFTEEIPLENNFIYTDVFNDTSIHVFPRDKLEVVPEVLWSERGPEPDA</sequence>
<evidence type="ECO:0000256" key="1">
    <source>
        <dbReference type="ARBA" id="ARBA00009856"/>
    </source>
</evidence>
<dbReference type="InterPro" id="IPR012942">
    <property type="entry name" value="SRR1-like"/>
</dbReference>
<evidence type="ECO:0000259" key="2">
    <source>
        <dbReference type="Pfam" id="PF07985"/>
    </source>
</evidence>
<proteinExistence type="inferred from homology"/>
<feature type="domain" description="SRR1-like" evidence="2">
    <location>
        <begin position="91"/>
        <end position="255"/>
    </location>
</feature>
<dbReference type="GO" id="GO:0005634">
    <property type="term" value="C:nucleus"/>
    <property type="evidence" value="ECO:0007669"/>
    <property type="project" value="TreeGrafter"/>
</dbReference>
<dbReference type="GO" id="GO:0005737">
    <property type="term" value="C:cytoplasm"/>
    <property type="evidence" value="ECO:0007669"/>
    <property type="project" value="TreeGrafter"/>
</dbReference>
<evidence type="ECO:0000313" key="3">
    <source>
        <dbReference type="EnsemblMetazoa" id="LLOJ002167-PA"/>
    </source>
</evidence>
<dbReference type="VEuPathDB" id="VectorBase:LLOJ002167"/>
<protein>
    <recommendedName>
        <fullName evidence="2">SRR1-like domain-containing protein</fullName>
    </recommendedName>
</protein>
<dbReference type="PANTHER" id="PTHR28626">
    <property type="entry name" value="SRR1-LIKE PROTEIN"/>
    <property type="match status" value="1"/>
</dbReference>
<dbReference type="VEuPathDB" id="VectorBase:LLONM1_001567"/>
<dbReference type="EMBL" id="AJWK01007124">
    <property type="status" value="NOT_ANNOTATED_CDS"/>
    <property type="molecule type" value="Genomic_DNA"/>
</dbReference>
<dbReference type="AlphaFoldDB" id="A0A1B0CCU9"/>